<accession>A0ABU1BQH1</accession>
<proteinExistence type="predicted"/>
<dbReference type="RefSeq" id="WP_338437107.1">
    <property type="nucleotide sequence ID" value="NZ_JAUYVH010000007.1"/>
</dbReference>
<evidence type="ECO:0000313" key="2">
    <source>
        <dbReference type="Proteomes" id="UP001225596"/>
    </source>
</evidence>
<name>A0ABU1BQH1_9BURK</name>
<evidence type="ECO:0000313" key="1">
    <source>
        <dbReference type="EMBL" id="MDQ9171172.1"/>
    </source>
</evidence>
<keyword evidence="2" id="KW-1185">Reference proteome</keyword>
<comment type="caution">
    <text evidence="1">The sequence shown here is derived from an EMBL/GenBank/DDBJ whole genome shotgun (WGS) entry which is preliminary data.</text>
</comment>
<sequence length="77" mass="8613">MGGCSYSSQQSASGLPYKVVTAERIGKDGFRRELVYSGVSQNTLSIVYREFKDDTARPAYFQDLKYDLSQGTVIAYQ</sequence>
<reference evidence="1 2" key="1">
    <citation type="submission" date="2023-08" db="EMBL/GenBank/DDBJ databases">
        <title>Oxalobacteraceae gen .nov., isolated from river sludge outside the plant.</title>
        <authorList>
            <person name="Zhao S.Y."/>
        </authorList>
    </citation>
    <scope>NUCLEOTIDE SEQUENCE [LARGE SCALE GENOMIC DNA]</scope>
    <source>
        <strain evidence="1 2">R-40</strain>
    </source>
</reference>
<protein>
    <submittedName>
        <fullName evidence="1">Uncharacterized protein</fullName>
    </submittedName>
</protein>
<dbReference type="Proteomes" id="UP001225596">
    <property type="component" value="Unassembled WGS sequence"/>
</dbReference>
<organism evidence="1 2">
    <name type="scientific">Keguizhuia sedimenti</name>
    <dbReference type="NCBI Taxonomy" id="3064264"/>
    <lineage>
        <taxon>Bacteria</taxon>
        <taxon>Pseudomonadati</taxon>
        <taxon>Pseudomonadota</taxon>
        <taxon>Betaproteobacteria</taxon>
        <taxon>Burkholderiales</taxon>
        <taxon>Oxalobacteraceae</taxon>
        <taxon>Keguizhuia</taxon>
    </lineage>
</organism>
<gene>
    <name evidence="1" type="ORF">Q8A64_12230</name>
</gene>
<dbReference type="EMBL" id="JAUYVH010000007">
    <property type="protein sequence ID" value="MDQ9171172.1"/>
    <property type="molecule type" value="Genomic_DNA"/>
</dbReference>